<organism evidence="2 3">
    <name type="scientific">Plasticicumulans lactativorans</name>
    <dbReference type="NCBI Taxonomy" id="1133106"/>
    <lineage>
        <taxon>Bacteria</taxon>
        <taxon>Pseudomonadati</taxon>
        <taxon>Pseudomonadota</taxon>
        <taxon>Gammaproteobacteria</taxon>
        <taxon>Candidatus Competibacteraceae</taxon>
        <taxon>Plasticicumulans</taxon>
    </lineage>
</organism>
<dbReference type="InterPro" id="IPR007404">
    <property type="entry name" value="YdjM-like"/>
</dbReference>
<dbReference type="GO" id="GO:0016787">
    <property type="term" value="F:hydrolase activity"/>
    <property type="evidence" value="ECO:0007669"/>
    <property type="project" value="UniProtKB-KW"/>
</dbReference>
<feature type="transmembrane region" description="Helical" evidence="1">
    <location>
        <begin position="112"/>
        <end position="130"/>
    </location>
</feature>
<name>A0A4R2LA12_9GAMM</name>
<comment type="caution">
    <text evidence="2">The sequence shown here is derived from an EMBL/GenBank/DDBJ whole genome shotgun (WGS) entry which is preliminary data.</text>
</comment>
<protein>
    <submittedName>
        <fullName evidence="2">LexA-binding, inner membrane-associated putative hydrolase</fullName>
    </submittedName>
</protein>
<dbReference type="AlphaFoldDB" id="A0A4R2LA12"/>
<keyword evidence="1" id="KW-1133">Transmembrane helix</keyword>
<accession>A0A4R2LA12</accession>
<dbReference type="OrthoDB" id="5295350at2"/>
<feature type="transmembrane region" description="Helical" evidence="1">
    <location>
        <begin position="192"/>
        <end position="212"/>
    </location>
</feature>
<evidence type="ECO:0000313" key="2">
    <source>
        <dbReference type="EMBL" id="TCO83658.1"/>
    </source>
</evidence>
<feature type="transmembrane region" description="Helical" evidence="1">
    <location>
        <begin position="55"/>
        <end position="75"/>
    </location>
</feature>
<keyword evidence="2" id="KW-0378">Hydrolase</keyword>
<sequence>MANFHTHLIGAAALSGVAATALTVGGVLPRELATACWALGTVGGLLPDIDLESSIPGRVAFTLVALLGAFAAMLVAAPKHSLAELAVLWCAAYGLLRHGVFGLVNRYTVHRGLVHSLPAAAVFALATVVGVHRGLGASATTAWLAGLFIGFGFLVHLLLDECFSVDLLGRRLKRSFGTALSLGDPRQPLATLAVYAAAALLWSLAPPAPLLWEALTDQRLLHTLQQRAWPAHGWFEGGLTLLGDALHKLQ</sequence>
<dbReference type="EMBL" id="SLWY01000001">
    <property type="protein sequence ID" value="TCO83658.1"/>
    <property type="molecule type" value="Genomic_DNA"/>
</dbReference>
<keyword evidence="3" id="KW-1185">Reference proteome</keyword>
<gene>
    <name evidence="2" type="ORF">EV699_10142</name>
</gene>
<reference evidence="2 3" key="1">
    <citation type="submission" date="2019-03" db="EMBL/GenBank/DDBJ databases">
        <title>Genomic Encyclopedia of Type Strains, Phase IV (KMG-IV): sequencing the most valuable type-strain genomes for metagenomic binning, comparative biology and taxonomic classification.</title>
        <authorList>
            <person name="Goeker M."/>
        </authorList>
    </citation>
    <scope>NUCLEOTIDE SEQUENCE [LARGE SCALE GENOMIC DNA]</scope>
    <source>
        <strain evidence="2 3">DSM 25287</strain>
    </source>
</reference>
<proteinExistence type="predicted"/>
<dbReference type="Proteomes" id="UP000295765">
    <property type="component" value="Unassembled WGS sequence"/>
</dbReference>
<keyword evidence="1" id="KW-0812">Transmembrane</keyword>
<feature type="transmembrane region" description="Helical" evidence="1">
    <location>
        <begin position="82"/>
        <end position="100"/>
    </location>
</feature>
<dbReference type="Pfam" id="PF04307">
    <property type="entry name" value="YdjM"/>
    <property type="match status" value="1"/>
</dbReference>
<feature type="transmembrane region" description="Helical" evidence="1">
    <location>
        <begin position="142"/>
        <end position="159"/>
    </location>
</feature>
<evidence type="ECO:0000313" key="3">
    <source>
        <dbReference type="Proteomes" id="UP000295765"/>
    </source>
</evidence>
<keyword evidence="1" id="KW-0472">Membrane</keyword>
<dbReference type="RefSeq" id="WP_132537934.1">
    <property type="nucleotide sequence ID" value="NZ_SLWY01000001.1"/>
</dbReference>
<evidence type="ECO:0000256" key="1">
    <source>
        <dbReference type="SAM" id="Phobius"/>
    </source>
</evidence>